<accession>A0AAD7V216</accession>
<evidence type="ECO:0000313" key="3">
    <source>
        <dbReference type="Proteomes" id="UP001234581"/>
    </source>
</evidence>
<feature type="transmembrane region" description="Helical" evidence="1">
    <location>
        <begin position="231"/>
        <end position="249"/>
    </location>
</feature>
<keyword evidence="3" id="KW-1185">Reference proteome</keyword>
<sequence>MKNSLALKLPQSKLCWRAFIMLMVASIHIAVIVPTWKVYTMEGRDSTLIRYSAANTHGESLHISSTVLDVDFAEKKFRMHCIVQPNGTLANQYGQLNQPIRVSFSSMISYNIEAGESDNPLDVSLSYNDGDEIDYPFDKYTGSFEVAATYTNDTSHAIPITFQLIASLTSYAFEPTLIPSEPNQDRVGLHIVTGRSTTTIGFSLFVCVLMWAMSLVMLLFGYQVVRCRRHINAHASMIGLTMLFALPALRSAQPGAPAIGCTSDILSFYWNMAIIACVSIAILSCWVIRWSKEDDVEHRFHSQQRFGSADIEKPCVEHFERLPSHSNPTNNSEITVA</sequence>
<gene>
    <name evidence="2" type="ORF">O0I10_006925</name>
</gene>
<dbReference type="RefSeq" id="XP_058342283.1">
    <property type="nucleotide sequence ID" value="XM_058486948.1"/>
</dbReference>
<feature type="transmembrane region" description="Helical" evidence="1">
    <location>
        <begin position="14"/>
        <end position="36"/>
    </location>
</feature>
<dbReference type="GeneID" id="83214335"/>
<organism evidence="2 3">
    <name type="scientific">Lichtheimia ornata</name>
    <dbReference type="NCBI Taxonomy" id="688661"/>
    <lineage>
        <taxon>Eukaryota</taxon>
        <taxon>Fungi</taxon>
        <taxon>Fungi incertae sedis</taxon>
        <taxon>Mucoromycota</taxon>
        <taxon>Mucoromycotina</taxon>
        <taxon>Mucoromycetes</taxon>
        <taxon>Mucorales</taxon>
        <taxon>Lichtheimiaceae</taxon>
        <taxon>Lichtheimia</taxon>
    </lineage>
</organism>
<evidence type="ECO:0000313" key="2">
    <source>
        <dbReference type="EMBL" id="KAJ8657370.1"/>
    </source>
</evidence>
<proteinExistence type="predicted"/>
<dbReference type="EMBL" id="JARTCD010000032">
    <property type="protein sequence ID" value="KAJ8657370.1"/>
    <property type="molecule type" value="Genomic_DNA"/>
</dbReference>
<keyword evidence="1" id="KW-0812">Transmembrane</keyword>
<protein>
    <submittedName>
        <fullName evidence="2">Uncharacterized protein</fullName>
    </submittedName>
</protein>
<dbReference type="Pfam" id="PF14494">
    <property type="entry name" value="DUF4436"/>
    <property type="match status" value="1"/>
</dbReference>
<name>A0AAD7V216_9FUNG</name>
<keyword evidence="1" id="KW-0472">Membrane</keyword>
<dbReference type="InterPro" id="IPR027948">
    <property type="entry name" value="DUF4436"/>
</dbReference>
<feature type="transmembrane region" description="Helical" evidence="1">
    <location>
        <begin position="200"/>
        <end position="219"/>
    </location>
</feature>
<comment type="caution">
    <text evidence="2">The sequence shown here is derived from an EMBL/GenBank/DDBJ whole genome shotgun (WGS) entry which is preliminary data.</text>
</comment>
<keyword evidence="1" id="KW-1133">Transmembrane helix</keyword>
<dbReference type="AlphaFoldDB" id="A0AAD7V216"/>
<evidence type="ECO:0000256" key="1">
    <source>
        <dbReference type="SAM" id="Phobius"/>
    </source>
</evidence>
<reference evidence="2 3" key="1">
    <citation type="submission" date="2023-03" db="EMBL/GenBank/DDBJ databases">
        <title>Genome sequence of Lichtheimia ornata CBS 291.66.</title>
        <authorList>
            <person name="Mohabir J.T."/>
            <person name="Shea T.P."/>
            <person name="Kurbessoian T."/>
            <person name="Berby B."/>
            <person name="Fontaine J."/>
            <person name="Livny J."/>
            <person name="Gnirke A."/>
            <person name="Stajich J.E."/>
            <person name="Cuomo C.A."/>
        </authorList>
    </citation>
    <scope>NUCLEOTIDE SEQUENCE [LARGE SCALE GENOMIC DNA]</scope>
    <source>
        <strain evidence="2">CBS 291.66</strain>
    </source>
</reference>
<feature type="transmembrane region" description="Helical" evidence="1">
    <location>
        <begin position="269"/>
        <end position="288"/>
    </location>
</feature>
<dbReference type="Proteomes" id="UP001234581">
    <property type="component" value="Unassembled WGS sequence"/>
</dbReference>